<evidence type="ECO:0000313" key="11">
    <source>
        <dbReference type="EMBL" id="VDN55734.1"/>
    </source>
</evidence>
<comment type="pathway">
    <text evidence="1 7">Carbohydrate metabolism; tricarboxylic acid cycle; succinate from succinyl-CoA (ligase route): step 1/1.</text>
</comment>
<feature type="binding site" evidence="7">
    <location>
        <position position="138"/>
    </location>
    <ligand>
        <name>ATP</name>
        <dbReference type="ChEBI" id="CHEBI:30616"/>
    </ligand>
</feature>
<feature type="binding site" evidence="7">
    <location>
        <begin position="352"/>
        <end position="354"/>
    </location>
    <ligand>
        <name>substrate</name>
        <note>ligand shared with subunit alpha</note>
    </ligand>
</feature>
<dbReference type="GO" id="GO:0005739">
    <property type="term" value="C:mitochondrion"/>
    <property type="evidence" value="ECO:0007669"/>
    <property type="project" value="UniProtKB-SubCell"/>
</dbReference>
<comment type="subunit">
    <text evidence="7 8">Heterodimer of an alpha and a beta subunit.</text>
</comment>
<dbReference type="PIRSF" id="PIRSF001554">
    <property type="entry name" value="SucCS_beta"/>
    <property type="match status" value="1"/>
</dbReference>
<evidence type="ECO:0000313" key="13">
    <source>
        <dbReference type="Proteomes" id="UP000274756"/>
    </source>
</evidence>
<evidence type="ECO:0000256" key="5">
    <source>
        <dbReference type="ARBA" id="ARBA00022741"/>
    </source>
</evidence>
<comment type="catalytic activity">
    <reaction evidence="7">
        <text>succinate + ATP + CoA = succinyl-CoA + ADP + phosphate</text>
        <dbReference type="Rhea" id="RHEA:17661"/>
        <dbReference type="ChEBI" id="CHEBI:30031"/>
        <dbReference type="ChEBI" id="CHEBI:30616"/>
        <dbReference type="ChEBI" id="CHEBI:43474"/>
        <dbReference type="ChEBI" id="CHEBI:57287"/>
        <dbReference type="ChEBI" id="CHEBI:57292"/>
        <dbReference type="ChEBI" id="CHEBI:456216"/>
        <dbReference type="EC" id="6.2.1.5"/>
    </reaction>
</comment>
<dbReference type="FunFam" id="3.30.470.20:FF:000002">
    <property type="entry name" value="Succinate--CoA ligase [ADP-forming] subunit beta"/>
    <property type="match status" value="1"/>
</dbReference>
<dbReference type="NCBIfam" id="NF001913">
    <property type="entry name" value="PRK00696.1"/>
    <property type="match status" value="1"/>
</dbReference>
<dbReference type="Proteomes" id="UP000038040">
    <property type="component" value="Unplaced"/>
</dbReference>
<feature type="binding site" evidence="7">
    <location>
        <position position="244"/>
    </location>
    <ligand>
        <name>Mg(2+)</name>
        <dbReference type="ChEBI" id="CHEBI:18420"/>
    </ligand>
</feature>
<dbReference type="GO" id="GO:0042709">
    <property type="term" value="C:succinate-CoA ligase complex"/>
    <property type="evidence" value="ECO:0007669"/>
    <property type="project" value="TreeGrafter"/>
</dbReference>
<dbReference type="WBParaSite" id="DME_0000134701-mRNA-1">
    <property type="protein sequence ID" value="DME_0000134701-mRNA-1"/>
    <property type="gene ID" value="DME_0000134701"/>
</dbReference>
<dbReference type="InterPro" id="IPR016102">
    <property type="entry name" value="Succinyl-CoA_synth-like"/>
</dbReference>
<dbReference type="InterPro" id="IPR013815">
    <property type="entry name" value="ATP_grasp_subdomain_1"/>
</dbReference>
<evidence type="ECO:0000256" key="4">
    <source>
        <dbReference type="ARBA" id="ARBA00022723"/>
    </source>
</evidence>
<dbReference type="InterPro" id="IPR017866">
    <property type="entry name" value="Succ-CoA_synthase_bsu_CS"/>
</dbReference>
<dbReference type="Gene3D" id="3.30.1490.20">
    <property type="entry name" value="ATP-grasp fold, A domain"/>
    <property type="match status" value="1"/>
</dbReference>
<dbReference type="GO" id="GO:0005524">
    <property type="term" value="F:ATP binding"/>
    <property type="evidence" value="ECO:0007669"/>
    <property type="project" value="UniProtKB-UniRule"/>
</dbReference>
<dbReference type="PROSITE" id="PS01217">
    <property type="entry name" value="SUCCINYL_COA_LIG_3"/>
    <property type="match status" value="1"/>
</dbReference>
<keyword evidence="7" id="KW-0496">Mitochondrion</keyword>
<dbReference type="Pfam" id="PF00549">
    <property type="entry name" value="Ligase_CoA"/>
    <property type="match status" value="1"/>
</dbReference>
<dbReference type="GO" id="GO:0004776">
    <property type="term" value="F:succinate-CoA ligase (GDP-forming) activity"/>
    <property type="evidence" value="ECO:0007669"/>
    <property type="project" value="TreeGrafter"/>
</dbReference>
<dbReference type="PANTHER" id="PTHR11815:SF10">
    <property type="entry name" value="SUCCINATE--COA LIGASE [GDP-FORMING] SUBUNIT BETA, MITOCHONDRIAL"/>
    <property type="match status" value="1"/>
</dbReference>
<keyword evidence="4 7" id="KW-0479">Metal-binding</keyword>
<dbReference type="UniPathway" id="UPA00223">
    <property type="reaction ID" value="UER00999"/>
</dbReference>
<dbReference type="Proteomes" id="UP000274756">
    <property type="component" value="Unassembled WGS sequence"/>
</dbReference>
<dbReference type="GO" id="GO:0000287">
    <property type="term" value="F:magnesium ion binding"/>
    <property type="evidence" value="ECO:0007669"/>
    <property type="project" value="UniProtKB-UniRule"/>
</dbReference>
<feature type="domain" description="ATP-citrate synthase/succinyl-CoA ligase C-terminal" evidence="9">
    <location>
        <begin position="293"/>
        <end position="413"/>
    </location>
</feature>
<protein>
    <recommendedName>
        <fullName evidence="7">Succinate--CoA ligase [ADP-forming] subunit beta, mitochondrial</fullName>
        <ecNumber evidence="7">6.2.1.5</ecNumber>
    </recommendedName>
    <alternativeName>
        <fullName evidence="7">Succinyl-CoA synthetase beta chain</fullName>
        <shortName evidence="7">SCS-beta</shortName>
    </alternativeName>
</protein>
<proteinExistence type="inferred from homology"/>
<dbReference type="GO" id="GO:0006104">
    <property type="term" value="P:succinyl-CoA metabolic process"/>
    <property type="evidence" value="ECO:0007669"/>
    <property type="project" value="TreeGrafter"/>
</dbReference>
<feature type="binding site" evidence="7">
    <location>
        <position position="68"/>
    </location>
    <ligand>
        <name>ATP</name>
        <dbReference type="ChEBI" id="CHEBI:30616"/>
    </ligand>
</feature>
<keyword evidence="13" id="KW-1185">Reference proteome</keyword>
<feature type="binding site" evidence="7">
    <location>
        <begin position="75"/>
        <end position="77"/>
    </location>
    <ligand>
        <name>ATP</name>
        <dbReference type="ChEBI" id="CHEBI:30616"/>
    </ligand>
</feature>
<dbReference type="NCBIfam" id="TIGR01016">
    <property type="entry name" value="sucCoAbeta"/>
    <property type="match status" value="1"/>
</dbReference>
<keyword evidence="7" id="KW-0067">ATP-binding</keyword>
<evidence type="ECO:0000256" key="6">
    <source>
        <dbReference type="ARBA" id="ARBA00022842"/>
    </source>
</evidence>
<name>A0A0N4U3N7_DRAME</name>
<evidence type="ECO:0000256" key="3">
    <source>
        <dbReference type="ARBA" id="ARBA00022598"/>
    </source>
</evidence>
<sequence>MINELDYVTFDLFQNFLQQFRLLSLHEYQSKNLLKKYGCCVQQYILAKSREEGEKLLNFETGSSYVVKAQVLVGGRGKGRFIGGRKDLGGVFFTKDKNAALQAIDEMIGKRLVTKQTDDNGVLVKKVMVAKGIEFSRETYLAILLDQEFNGPVIISSSIGGVGIEELAESNPGCIHKEPVNILNGVTAEQCKRIAANLKFKGKTADLVAVQIQSLYQLFVNTDATQIEINPFAEGLDGSVCCLDAKLTFDDSAAFRQKEIFALVDESFEDKRELEAKRHNLNYVSMEGNIACLVNGAGLAMATMDIIKLYGGSPANFLDVGGSVQEEQVSAAINIFSSDPKIKAILVNIFGGIVNCATIAKGVINACKKISLKVPLIVRLEGTNVDHARDLLNKSNLPIIAAEDLDDAAKIAVNSVS</sequence>
<dbReference type="InterPro" id="IPR005811">
    <property type="entry name" value="SUCC_ACL_C"/>
</dbReference>
<dbReference type="EMBL" id="UYYG01001153">
    <property type="protein sequence ID" value="VDN55734.1"/>
    <property type="molecule type" value="Genomic_DNA"/>
</dbReference>
<comment type="cofactor">
    <cofactor evidence="7">
        <name>Mg(2+)</name>
        <dbReference type="ChEBI" id="CHEBI:18420"/>
    </cofactor>
    <text evidence="7">Binds 1 Mg(2+) ion per subunit.</text>
</comment>
<comment type="subcellular location">
    <subcellularLocation>
        <location evidence="7">Mitochondrion</location>
    </subcellularLocation>
</comment>
<dbReference type="SUPFAM" id="SSF56059">
    <property type="entry name" value="Glutathione synthetase ATP-binding domain-like"/>
    <property type="match status" value="1"/>
</dbReference>
<dbReference type="Gene3D" id="3.30.470.20">
    <property type="entry name" value="ATP-grasp fold, B domain"/>
    <property type="match status" value="1"/>
</dbReference>
<dbReference type="AlphaFoldDB" id="A0A0N4U3N7"/>
<dbReference type="SUPFAM" id="SSF52210">
    <property type="entry name" value="Succinyl-CoA synthetase domains"/>
    <property type="match status" value="1"/>
</dbReference>
<dbReference type="Gene3D" id="3.40.50.261">
    <property type="entry name" value="Succinyl-CoA synthetase domains"/>
    <property type="match status" value="1"/>
</dbReference>
<dbReference type="Pfam" id="PF08442">
    <property type="entry name" value="ATP-grasp_2"/>
    <property type="match status" value="1"/>
</dbReference>
<dbReference type="STRING" id="318479.A0A0N4U3N7"/>
<keyword evidence="3 7" id="KW-0436">Ligase</keyword>
<evidence type="ECO:0000256" key="2">
    <source>
        <dbReference type="ARBA" id="ARBA00022532"/>
    </source>
</evidence>
<dbReference type="OrthoDB" id="1552at2759"/>
<comment type="function">
    <text evidence="7">Succinyl-CoA synthetase functions in the citric acid cycle (TCA), coupling the hydrolysis of succinyl-CoA to the synthesis of ATP and thus represents the only step of substrate-level phosphorylation in the TCA. The beta subunit provides nucleotide specificity of the enzyme and binds the substrate succinate, while the binding sites for coenzyme A and phosphate are found in the alpha subunit.</text>
</comment>
<dbReference type="GO" id="GO:0006099">
    <property type="term" value="P:tricarboxylic acid cycle"/>
    <property type="evidence" value="ECO:0007669"/>
    <property type="project" value="UniProtKB-UniRule"/>
</dbReference>
<dbReference type="GO" id="GO:0004775">
    <property type="term" value="F:succinate-CoA ligase (ADP-forming) activity"/>
    <property type="evidence" value="ECO:0007669"/>
    <property type="project" value="UniProtKB-UniRule"/>
</dbReference>
<keyword evidence="2 7" id="KW-0816">Tricarboxylic acid cycle</keyword>
<dbReference type="InterPro" id="IPR005809">
    <property type="entry name" value="Succ_CoA_ligase-like_bsu"/>
</dbReference>
<reference evidence="11 13" key="2">
    <citation type="submission" date="2018-11" db="EMBL/GenBank/DDBJ databases">
        <authorList>
            <consortium name="Pathogen Informatics"/>
        </authorList>
    </citation>
    <scope>NUCLEOTIDE SEQUENCE [LARGE SCALE GENOMIC DNA]</scope>
</reference>
<accession>A0A0N4U3N7</accession>
<dbReference type="FunFam" id="3.40.50.261:FF:000001">
    <property type="entry name" value="Succinate--CoA ligase [ADP-forming] subunit beta"/>
    <property type="match status" value="1"/>
</dbReference>
<evidence type="ECO:0000256" key="1">
    <source>
        <dbReference type="ARBA" id="ARBA00005064"/>
    </source>
</evidence>
<evidence type="ECO:0000259" key="9">
    <source>
        <dbReference type="Pfam" id="PF00549"/>
    </source>
</evidence>
<evidence type="ECO:0000313" key="12">
    <source>
        <dbReference type="Proteomes" id="UP000038040"/>
    </source>
</evidence>
<dbReference type="HAMAP" id="MF_00558">
    <property type="entry name" value="Succ_CoA_beta"/>
    <property type="match status" value="1"/>
</dbReference>
<organism evidence="12 14">
    <name type="scientific">Dracunculus medinensis</name>
    <name type="common">Guinea worm</name>
    <dbReference type="NCBI Taxonomy" id="318479"/>
    <lineage>
        <taxon>Eukaryota</taxon>
        <taxon>Metazoa</taxon>
        <taxon>Ecdysozoa</taxon>
        <taxon>Nematoda</taxon>
        <taxon>Chromadorea</taxon>
        <taxon>Rhabditida</taxon>
        <taxon>Spirurina</taxon>
        <taxon>Dracunculoidea</taxon>
        <taxon>Dracunculidae</taxon>
        <taxon>Dracunculus</taxon>
    </lineage>
</organism>
<keyword evidence="6 7" id="KW-0460">Magnesium</keyword>
<feature type="binding site" evidence="7">
    <location>
        <position position="230"/>
    </location>
    <ligand>
        <name>Mg(2+)</name>
        <dbReference type="ChEBI" id="CHEBI:18420"/>
    </ligand>
</feature>
<gene>
    <name evidence="11" type="ORF">DME_LOCUS5707</name>
</gene>
<feature type="binding site" evidence="7">
    <location>
        <position position="295"/>
    </location>
    <ligand>
        <name>substrate</name>
        <note>ligand shared with subunit alpha</note>
    </ligand>
</feature>
<dbReference type="PANTHER" id="PTHR11815">
    <property type="entry name" value="SUCCINYL-COA SYNTHETASE BETA CHAIN"/>
    <property type="match status" value="1"/>
</dbReference>
<evidence type="ECO:0000259" key="10">
    <source>
        <dbReference type="Pfam" id="PF08442"/>
    </source>
</evidence>
<evidence type="ECO:0000256" key="8">
    <source>
        <dbReference type="RuleBase" id="RU361258"/>
    </source>
</evidence>
<dbReference type="InterPro" id="IPR013650">
    <property type="entry name" value="ATP-grasp_succ-CoA_synth-type"/>
</dbReference>
<feature type="domain" description="ATP-grasp fold succinyl-CoA synthetase-type" evidence="10">
    <location>
        <begin position="25"/>
        <end position="233"/>
    </location>
</feature>
<evidence type="ECO:0000256" key="7">
    <source>
        <dbReference type="HAMAP-Rule" id="MF_03219"/>
    </source>
</evidence>
<evidence type="ECO:0000313" key="14">
    <source>
        <dbReference type="WBParaSite" id="DME_0000134701-mRNA-1"/>
    </source>
</evidence>
<comment type="similarity">
    <text evidence="7 8">Belongs to the succinate/malate CoA ligase beta subunit family.</text>
</comment>
<dbReference type="EC" id="6.2.1.5" evidence="7"/>
<keyword evidence="5 7" id="KW-0547">Nucleotide-binding</keyword>
<reference evidence="14" key="1">
    <citation type="submission" date="2017-02" db="UniProtKB">
        <authorList>
            <consortium name="WormBaseParasite"/>
        </authorList>
    </citation>
    <scope>IDENTIFICATION</scope>
</reference>